<keyword evidence="18" id="KW-0460">Magnesium</keyword>
<feature type="transmembrane region" description="Helical" evidence="19">
    <location>
        <begin position="102"/>
        <end position="123"/>
    </location>
</feature>
<evidence type="ECO:0000256" key="11">
    <source>
        <dbReference type="ARBA" id="ARBA00023098"/>
    </source>
</evidence>
<dbReference type="Proteomes" id="UP000233343">
    <property type="component" value="Unassembled WGS sequence"/>
</dbReference>
<evidence type="ECO:0000256" key="15">
    <source>
        <dbReference type="PIRSR" id="PIRSR600829-1"/>
    </source>
</evidence>
<feature type="binding site" evidence="17">
    <location>
        <position position="82"/>
    </location>
    <ligand>
        <name>ATP</name>
        <dbReference type="ChEBI" id="CHEBI:30616"/>
    </ligand>
</feature>
<keyword evidence="3" id="KW-1003">Cell membrane</keyword>
<evidence type="ECO:0000256" key="14">
    <source>
        <dbReference type="ARBA" id="ARBA00023264"/>
    </source>
</evidence>
<keyword evidence="10 19" id="KW-1133">Transmembrane helix</keyword>
<keyword evidence="8 20" id="KW-0418">Kinase</keyword>
<evidence type="ECO:0000256" key="3">
    <source>
        <dbReference type="ARBA" id="ARBA00022475"/>
    </source>
</evidence>
<evidence type="ECO:0000256" key="19">
    <source>
        <dbReference type="SAM" id="Phobius"/>
    </source>
</evidence>
<keyword evidence="21" id="KW-1185">Reference proteome</keyword>
<accession>A0A2N0ZHH5</accession>
<comment type="similarity">
    <text evidence="2">Belongs to the bacterial diacylglycerol kinase family.</text>
</comment>
<comment type="caution">
    <text evidence="20">The sequence shown here is derived from an EMBL/GenBank/DDBJ whole genome shotgun (WGS) entry which is preliminary data.</text>
</comment>
<feature type="transmembrane region" description="Helical" evidence="19">
    <location>
        <begin position="61"/>
        <end position="81"/>
    </location>
</feature>
<evidence type="ECO:0000256" key="12">
    <source>
        <dbReference type="ARBA" id="ARBA00023136"/>
    </source>
</evidence>
<name>A0A2N0ZHH5_9BACI</name>
<keyword evidence="12 19" id="KW-0472">Membrane</keyword>
<feature type="binding site" evidence="17">
    <location>
        <position position="22"/>
    </location>
    <ligand>
        <name>ATP</name>
        <dbReference type="ChEBI" id="CHEBI:30616"/>
    </ligand>
</feature>
<evidence type="ECO:0000256" key="4">
    <source>
        <dbReference type="ARBA" id="ARBA00022516"/>
    </source>
</evidence>
<organism evidence="20 21">
    <name type="scientific">Cytobacillus horneckiae</name>
    <dbReference type="NCBI Taxonomy" id="549687"/>
    <lineage>
        <taxon>Bacteria</taxon>
        <taxon>Bacillati</taxon>
        <taxon>Bacillota</taxon>
        <taxon>Bacilli</taxon>
        <taxon>Bacillales</taxon>
        <taxon>Bacillaceae</taxon>
        <taxon>Cytobacillus</taxon>
    </lineage>
</organism>
<evidence type="ECO:0000256" key="16">
    <source>
        <dbReference type="PIRSR" id="PIRSR600829-2"/>
    </source>
</evidence>
<proteinExistence type="inferred from homology"/>
<keyword evidence="4" id="KW-0444">Lipid biosynthesis</keyword>
<dbReference type="InterPro" id="IPR036945">
    <property type="entry name" value="DAGK_sf"/>
</dbReference>
<dbReference type="CDD" id="cd14265">
    <property type="entry name" value="UDPK_IM_like"/>
    <property type="match status" value="1"/>
</dbReference>
<evidence type="ECO:0000256" key="9">
    <source>
        <dbReference type="ARBA" id="ARBA00022840"/>
    </source>
</evidence>
<protein>
    <submittedName>
        <fullName evidence="20">Diacylglycerol kinase</fullName>
    </submittedName>
</protein>
<keyword evidence="13" id="KW-0594">Phospholipid biosynthesis</keyword>
<evidence type="ECO:0000256" key="2">
    <source>
        <dbReference type="ARBA" id="ARBA00005967"/>
    </source>
</evidence>
<evidence type="ECO:0000256" key="13">
    <source>
        <dbReference type="ARBA" id="ARBA00023209"/>
    </source>
</evidence>
<evidence type="ECO:0000313" key="20">
    <source>
        <dbReference type="EMBL" id="PKG28941.1"/>
    </source>
</evidence>
<dbReference type="GO" id="GO:0008654">
    <property type="term" value="P:phospholipid biosynthetic process"/>
    <property type="evidence" value="ECO:0007669"/>
    <property type="project" value="UniProtKB-KW"/>
</dbReference>
<keyword evidence="14" id="KW-1208">Phospholipid metabolism</keyword>
<evidence type="ECO:0000256" key="5">
    <source>
        <dbReference type="ARBA" id="ARBA00022679"/>
    </source>
</evidence>
<feature type="transmembrane region" description="Helical" evidence="19">
    <location>
        <begin position="37"/>
        <end position="55"/>
    </location>
</feature>
<dbReference type="GO" id="GO:0046872">
    <property type="term" value="F:metal ion binding"/>
    <property type="evidence" value="ECO:0007669"/>
    <property type="project" value="UniProtKB-KW"/>
</dbReference>
<keyword evidence="7 17" id="KW-0547">Nucleotide-binding</keyword>
<evidence type="ECO:0000256" key="17">
    <source>
        <dbReference type="PIRSR" id="PIRSR600829-3"/>
    </source>
</evidence>
<comment type="subcellular location">
    <subcellularLocation>
        <location evidence="1">Cell membrane</location>
        <topology evidence="1">Multi-pass membrane protein</topology>
    </subcellularLocation>
</comment>
<dbReference type="InterPro" id="IPR033717">
    <property type="entry name" value="UDPK"/>
</dbReference>
<feature type="binding site" evidence="16">
    <location>
        <position position="14"/>
    </location>
    <ligand>
        <name>substrate</name>
    </ligand>
</feature>
<sequence>MSTDWKDRRPKRNRSLFESFYYAFSGIFSAIKRERNLQIHIVITVLVVIIGSLMSLSTIEWLFIIFAVGGMIALELVNTAIERVVDLATAELHPLAKQAKDIAAGAVLVYAFVAFVVGLIIFLPKITELL</sequence>
<evidence type="ECO:0000256" key="8">
    <source>
        <dbReference type="ARBA" id="ARBA00022777"/>
    </source>
</evidence>
<feature type="binding site" evidence="17">
    <location>
        <position position="34"/>
    </location>
    <ligand>
        <name>ATP</name>
        <dbReference type="ChEBI" id="CHEBI:30616"/>
    </ligand>
</feature>
<dbReference type="GO" id="GO:0016301">
    <property type="term" value="F:kinase activity"/>
    <property type="evidence" value="ECO:0007669"/>
    <property type="project" value="UniProtKB-KW"/>
</dbReference>
<evidence type="ECO:0000256" key="6">
    <source>
        <dbReference type="ARBA" id="ARBA00022692"/>
    </source>
</evidence>
<dbReference type="InterPro" id="IPR000829">
    <property type="entry name" value="DAGK"/>
</dbReference>
<dbReference type="EMBL" id="PISD01000021">
    <property type="protein sequence ID" value="PKG28941.1"/>
    <property type="molecule type" value="Genomic_DNA"/>
</dbReference>
<dbReference type="Pfam" id="PF01219">
    <property type="entry name" value="DAGK_prokar"/>
    <property type="match status" value="1"/>
</dbReference>
<evidence type="ECO:0000256" key="18">
    <source>
        <dbReference type="PIRSR" id="PIRSR600829-4"/>
    </source>
</evidence>
<comment type="cofactor">
    <cofactor evidence="18">
        <name>Mg(2+)</name>
        <dbReference type="ChEBI" id="CHEBI:18420"/>
    </cofactor>
    <text evidence="18">Mn(2+), Zn(2+), Cd(2+) and Co(2+) support activity to lesser extents.</text>
</comment>
<dbReference type="PROSITE" id="PS01069">
    <property type="entry name" value="DAGK_PROKAR"/>
    <property type="match status" value="1"/>
</dbReference>
<gene>
    <name evidence="20" type="ORF">CWS20_11350</name>
</gene>
<keyword evidence="9 17" id="KW-0067">ATP-binding</keyword>
<evidence type="ECO:0000256" key="7">
    <source>
        <dbReference type="ARBA" id="ARBA00022741"/>
    </source>
</evidence>
<evidence type="ECO:0000313" key="21">
    <source>
        <dbReference type="Proteomes" id="UP000233343"/>
    </source>
</evidence>
<reference evidence="20 21" key="1">
    <citation type="journal article" date="2010" name="Int. J. Syst. Evol. Microbiol.">
        <title>Bacillus horneckiae sp. nov., isolated from a spacecraft-assembly clean room.</title>
        <authorList>
            <person name="Vaishampayan P."/>
            <person name="Probst A."/>
            <person name="Krishnamurthi S."/>
            <person name="Ghosh S."/>
            <person name="Osman S."/>
            <person name="McDowall A."/>
            <person name="Ruckmani A."/>
            <person name="Mayilraj S."/>
            <person name="Venkateswaran K."/>
        </authorList>
    </citation>
    <scope>NUCLEOTIDE SEQUENCE [LARGE SCALE GENOMIC DNA]</scope>
    <source>
        <strain evidence="21">1PO1SC</strain>
    </source>
</reference>
<keyword evidence="6 19" id="KW-0812">Transmembrane</keyword>
<feature type="binding site" evidence="17">
    <location>
        <position position="14"/>
    </location>
    <ligand>
        <name>ATP</name>
        <dbReference type="ChEBI" id="CHEBI:30616"/>
    </ligand>
</feature>
<dbReference type="RefSeq" id="WP_066201318.1">
    <property type="nucleotide sequence ID" value="NZ_CP194732.1"/>
</dbReference>
<feature type="binding site" evidence="17">
    <location>
        <begin position="100"/>
        <end position="101"/>
    </location>
    <ligand>
        <name>ATP</name>
        <dbReference type="ChEBI" id="CHEBI:30616"/>
    </ligand>
</feature>
<feature type="binding site" evidence="18">
    <location>
        <position position="34"/>
    </location>
    <ligand>
        <name>a divalent metal cation</name>
        <dbReference type="ChEBI" id="CHEBI:60240"/>
    </ligand>
</feature>
<dbReference type="PANTHER" id="PTHR34299:SF1">
    <property type="entry name" value="DIACYLGLYCEROL KINASE"/>
    <property type="match status" value="1"/>
</dbReference>
<dbReference type="AlphaFoldDB" id="A0A2N0ZHH5"/>
<feature type="active site" description="Proton acceptor" evidence="15">
    <location>
        <position position="75"/>
    </location>
</feature>
<feature type="binding site" evidence="16">
    <location>
        <position position="75"/>
    </location>
    <ligand>
        <name>substrate</name>
    </ligand>
</feature>
<dbReference type="PANTHER" id="PTHR34299">
    <property type="entry name" value="DIACYLGLYCEROL KINASE"/>
    <property type="match status" value="1"/>
</dbReference>
<dbReference type="GO" id="GO:0005524">
    <property type="term" value="F:ATP binding"/>
    <property type="evidence" value="ECO:0007669"/>
    <property type="project" value="UniProtKB-KW"/>
</dbReference>
<keyword evidence="18" id="KW-0479">Metal-binding</keyword>
<evidence type="ECO:0000256" key="1">
    <source>
        <dbReference type="ARBA" id="ARBA00004651"/>
    </source>
</evidence>
<keyword evidence="11" id="KW-0443">Lipid metabolism</keyword>
<feature type="binding site" evidence="18">
    <location>
        <position position="82"/>
    </location>
    <ligand>
        <name>a divalent metal cation</name>
        <dbReference type="ChEBI" id="CHEBI:60240"/>
    </ligand>
</feature>
<dbReference type="Gene3D" id="1.10.287.3610">
    <property type="match status" value="1"/>
</dbReference>
<keyword evidence="5" id="KW-0808">Transferase</keyword>
<dbReference type="GO" id="GO:0005886">
    <property type="term" value="C:plasma membrane"/>
    <property type="evidence" value="ECO:0007669"/>
    <property type="project" value="UniProtKB-SubCell"/>
</dbReference>
<evidence type="ECO:0000256" key="10">
    <source>
        <dbReference type="ARBA" id="ARBA00022989"/>
    </source>
</evidence>
<feature type="binding site" evidence="17">
    <location>
        <begin position="91"/>
        <end position="93"/>
    </location>
    <ligand>
        <name>ATP</name>
        <dbReference type="ChEBI" id="CHEBI:30616"/>
    </ligand>
</feature>